<keyword evidence="3 6" id="KW-0812">Transmembrane</keyword>
<dbReference type="EMBL" id="BDQX01000423">
    <property type="protein sequence ID" value="GBG11574.1"/>
    <property type="molecule type" value="Genomic_DNA"/>
</dbReference>
<evidence type="ECO:0000313" key="9">
    <source>
        <dbReference type="Proteomes" id="UP000245202"/>
    </source>
</evidence>
<feature type="transmembrane region" description="Helical" evidence="6">
    <location>
        <begin position="193"/>
        <end position="215"/>
    </location>
</feature>
<dbReference type="Pfam" id="PF12698">
    <property type="entry name" value="ABC2_membrane_3"/>
    <property type="match status" value="1"/>
</dbReference>
<dbReference type="AlphaFoldDB" id="A0A2R5F5J7"/>
<dbReference type="PANTHER" id="PTHR30294:SF48">
    <property type="entry name" value="LINEARMYCIN RESISTANCE PERMEASE PROTEIN LNRM"/>
    <property type="match status" value="1"/>
</dbReference>
<keyword evidence="9" id="KW-1185">Reference proteome</keyword>
<sequence>MNVWRIAMKELMTSRDPAMLIFMLATPVLLILILGSVLSGNFNGKEAVGTVRVLYSASGDEAAKEHWESWIGRSIDETGGLEGTERGDREIIVKGIAFDEAKMGEQAAIDEVKNGGYIGYATIGDEGIRYYGNDRIGAENAIVQGLLSAYADHRKLSLVLPEAAGAAEGAASSGEHFETRMLQAPPKPNAIDYYSVAVTTMIIMYISMTAGLLIENERVRHTANRLLVAPVTKAEIFAGKITGSLLLHLFFVILIVLLSKYMYGADWGDNPVMVLLVLASQIVFAISLGLGSSYMLGSKASGAVIMTIIQLAALFGGSYFQNVDNGDFFSKLTRLSPLDWTNDGLLSVIYGGVESPIGGMSAEYAAILLNMGFSVLFLAAAIGIMRRKEGL</sequence>
<evidence type="ECO:0000256" key="6">
    <source>
        <dbReference type="SAM" id="Phobius"/>
    </source>
</evidence>
<evidence type="ECO:0000256" key="4">
    <source>
        <dbReference type="ARBA" id="ARBA00022989"/>
    </source>
</evidence>
<comment type="caution">
    <text evidence="8">The sequence shown here is derived from an EMBL/GenBank/DDBJ whole genome shotgun (WGS) entry which is preliminary data.</text>
</comment>
<organism evidence="8 9">
    <name type="scientific">Paenibacillus agaridevorans</name>
    <dbReference type="NCBI Taxonomy" id="171404"/>
    <lineage>
        <taxon>Bacteria</taxon>
        <taxon>Bacillati</taxon>
        <taxon>Bacillota</taxon>
        <taxon>Bacilli</taxon>
        <taxon>Bacillales</taxon>
        <taxon>Paenibacillaceae</taxon>
        <taxon>Paenibacillus</taxon>
    </lineage>
</organism>
<name>A0A2R5F5J7_9BACL</name>
<dbReference type="InterPro" id="IPR051449">
    <property type="entry name" value="ABC-2_transporter_component"/>
</dbReference>
<feature type="transmembrane region" description="Helical" evidence="6">
    <location>
        <begin position="271"/>
        <end position="290"/>
    </location>
</feature>
<keyword evidence="2" id="KW-1003">Cell membrane</keyword>
<evidence type="ECO:0000256" key="1">
    <source>
        <dbReference type="ARBA" id="ARBA00004651"/>
    </source>
</evidence>
<feature type="transmembrane region" description="Helical" evidence="6">
    <location>
        <begin position="364"/>
        <end position="385"/>
    </location>
</feature>
<evidence type="ECO:0000259" key="7">
    <source>
        <dbReference type="Pfam" id="PF12698"/>
    </source>
</evidence>
<gene>
    <name evidence="8" type="ORF">PAT3040_06401</name>
</gene>
<dbReference type="PANTHER" id="PTHR30294">
    <property type="entry name" value="MEMBRANE COMPONENT OF ABC TRANSPORTER YHHJ-RELATED"/>
    <property type="match status" value="1"/>
</dbReference>
<dbReference type="GO" id="GO:0140359">
    <property type="term" value="F:ABC-type transporter activity"/>
    <property type="evidence" value="ECO:0007669"/>
    <property type="project" value="InterPro"/>
</dbReference>
<dbReference type="InterPro" id="IPR013525">
    <property type="entry name" value="ABC2_TM"/>
</dbReference>
<dbReference type="Proteomes" id="UP000245202">
    <property type="component" value="Unassembled WGS sequence"/>
</dbReference>
<dbReference type="GO" id="GO:0005886">
    <property type="term" value="C:plasma membrane"/>
    <property type="evidence" value="ECO:0007669"/>
    <property type="project" value="UniProtKB-SubCell"/>
</dbReference>
<comment type="subcellular location">
    <subcellularLocation>
        <location evidence="1">Cell membrane</location>
        <topology evidence="1">Multi-pass membrane protein</topology>
    </subcellularLocation>
</comment>
<reference evidence="8 9" key="1">
    <citation type="submission" date="2017-08" db="EMBL/GenBank/DDBJ databases">
        <title>Substantial Increase in Enzyme Production by Combined Drug-Resistance Mutations in Paenibacillus agaridevorans.</title>
        <authorList>
            <person name="Tanaka Y."/>
            <person name="Funane K."/>
            <person name="Hosaka T."/>
            <person name="Shiwa Y."/>
            <person name="Fujita N."/>
            <person name="Miyazaki T."/>
            <person name="Yoshikawa H."/>
            <person name="Murakami K."/>
            <person name="Kasahara K."/>
            <person name="Inaoka T."/>
            <person name="Hiraga Y."/>
            <person name="Ochi K."/>
        </authorList>
    </citation>
    <scope>NUCLEOTIDE SEQUENCE [LARGE SCALE GENOMIC DNA]</scope>
    <source>
        <strain evidence="8 9">T-3040</strain>
    </source>
</reference>
<evidence type="ECO:0000256" key="2">
    <source>
        <dbReference type="ARBA" id="ARBA00022475"/>
    </source>
</evidence>
<evidence type="ECO:0000256" key="3">
    <source>
        <dbReference type="ARBA" id="ARBA00022692"/>
    </source>
</evidence>
<dbReference type="RefSeq" id="WP_108995845.1">
    <property type="nucleotide sequence ID" value="NZ_BDQX01000423.1"/>
</dbReference>
<feature type="transmembrane region" description="Helical" evidence="6">
    <location>
        <begin position="236"/>
        <end position="259"/>
    </location>
</feature>
<evidence type="ECO:0000313" key="8">
    <source>
        <dbReference type="EMBL" id="GBG11574.1"/>
    </source>
</evidence>
<accession>A0A2R5F5J7</accession>
<proteinExistence type="predicted"/>
<keyword evidence="4 6" id="KW-1133">Transmembrane helix</keyword>
<feature type="transmembrane region" description="Helical" evidence="6">
    <location>
        <begin position="302"/>
        <end position="320"/>
    </location>
</feature>
<evidence type="ECO:0000256" key="5">
    <source>
        <dbReference type="ARBA" id="ARBA00023136"/>
    </source>
</evidence>
<feature type="domain" description="ABC-2 type transporter transmembrane" evidence="7">
    <location>
        <begin position="18"/>
        <end position="382"/>
    </location>
</feature>
<keyword evidence="5 6" id="KW-0472">Membrane</keyword>
<protein>
    <recommendedName>
        <fullName evidence="7">ABC-2 type transporter transmembrane domain-containing protein</fullName>
    </recommendedName>
</protein>